<name>A0A511MNY2_9NOCA</name>
<evidence type="ECO:0000256" key="1">
    <source>
        <dbReference type="SAM" id="Phobius"/>
    </source>
</evidence>
<feature type="transmembrane region" description="Helical" evidence="1">
    <location>
        <begin position="15"/>
        <end position="38"/>
    </location>
</feature>
<dbReference type="AlphaFoldDB" id="A0A511MNY2"/>
<gene>
    <name evidence="2" type="ORF">NN4_68380</name>
</gene>
<evidence type="ECO:0000313" key="3">
    <source>
        <dbReference type="Proteomes" id="UP000321424"/>
    </source>
</evidence>
<proteinExistence type="predicted"/>
<keyword evidence="1" id="KW-1133">Transmembrane helix</keyword>
<dbReference type="EMBL" id="BJXA01000067">
    <property type="protein sequence ID" value="GEM42319.1"/>
    <property type="molecule type" value="Genomic_DNA"/>
</dbReference>
<dbReference type="RefSeq" id="WP_186818763.1">
    <property type="nucleotide sequence ID" value="NZ_BJXA01000067.1"/>
</dbReference>
<feature type="transmembrane region" description="Helical" evidence="1">
    <location>
        <begin position="45"/>
        <end position="63"/>
    </location>
</feature>
<comment type="caution">
    <text evidence="2">The sequence shown here is derived from an EMBL/GenBank/DDBJ whole genome shotgun (WGS) entry which is preliminary data.</text>
</comment>
<feature type="transmembrane region" description="Helical" evidence="1">
    <location>
        <begin position="69"/>
        <end position="90"/>
    </location>
</feature>
<accession>A0A511MNY2</accession>
<organism evidence="2 3">
    <name type="scientific">Nocardia ninae NBRC 108245</name>
    <dbReference type="NCBI Taxonomy" id="1210091"/>
    <lineage>
        <taxon>Bacteria</taxon>
        <taxon>Bacillati</taxon>
        <taxon>Actinomycetota</taxon>
        <taxon>Actinomycetes</taxon>
        <taxon>Mycobacteriales</taxon>
        <taxon>Nocardiaceae</taxon>
        <taxon>Nocardia</taxon>
    </lineage>
</organism>
<keyword evidence="1" id="KW-0472">Membrane</keyword>
<keyword evidence="3" id="KW-1185">Reference proteome</keyword>
<keyword evidence="1" id="KW-0812">Transmembrane</keyword>
<reference evidence="2 3" key="1">
    <citation type="submission" date="2019-07" db="EMBL/GenBank/DDBJ databases">
        <title>Whole genome shotgun sequence of Nocardia ninae NBRC 108245.</title>
        <authorList>
            <person name="Hosoyama A."/>
            <person name="Uohara A."/>
            <person name="Ohji S."/>
            <person name="Ichikawa N."/>
        </authorList>
    </citation>
    <scope>NUCLEOTIDE SEQUENCE [LARGE SCALE GENOMIC DNA]</scope>
    <source>
        <strain evidence="2 3">NBRC 108245</strain>
    </source>
</reference>
<dbReference type="Proteomes" id="UP000321424">
    <property type="component" value="Unassembled WGS sequence"/>
</dbReference>
<evidence type="ECO:0000313" key="2">
    <source>
        <dbReference type="EMBL" id="GEM42319.1"/>
    </source>
</evidence>
<sequence>MTGSLLRPRLLAREIALLVLHFALLPALLAAGSVATLLSTALRATVLLLAAVLLPALLASGGLPTTRLAAVRLAACWLPATRLAVLGRRVRPGDRPRRNR</sequence>
<protein>
    <submittedName>
        <fullName evidence="2">Uncharacterized protein</fullName>
    </submittedName>
</protein>